<accession>A0A2P2PEN7</accession>
<proteinExistence type="predicted"/>
<name>A0A2P2PEN7_RHIMU</name>
<protein>
    <submittedName>
        <fullName evidence="2">Uncharacterized protein</fullName>
    </submittedName>
</protein>
<organism evidence="2">
    <name type="scientific">Rhizophora mucronata</name>
    <name type="common">Asiatic mangrove</name>
    <dbReference type="NCBI Taxonomy" id="61149"/>
    <lineage>
        <taxon>Eukaryota</taxon>
        <taxon>Viridiplantae</taxon>
        <taxon>Streptophyta</taxon>
        <taxon>Embryophyta</taxon>
        <taxon>Tracheophyta</taxon>
        <taxon>Spermatophyta</taxon>
        <taxon>Magnoliopsida</taxon>
        <taxon>eudicotyledons</taxon>
        <taxon>Gunneridae</taxon>
        <taxon>Pentapetalae</taxon>
        <taxon>rosids</taxon>
        <taxon>fabids</taxon>
        <taxon>Malpighiales</taxon>
        <taxon>Rhizophoraceae</taxon>
        <taxon>Rhizophora</taxon>
    </lineage>
</organism>
<dbReference type="AlphaFoldDB" id="A0A2P2PEN7"/>
<reference evidence="2" key="1">
    <citation type="submission" date="2018-02" db="EMBL/GenBank/DDBJ databases">
        <title>Rhizophora mucronata_Transcriptome.</title>
        <authorList>
            <person name="Meera S.P."/>
            <person name="Sreeshan A."/>
            <person name="Augustine A."/>
        </authorList>
    </citation>
    <scope>NUCLEOTIDE SEQUENCE</scope>
    <source>
        <tissue evidence="2">Leaf</tissue>
    </source>
</reference>
<dbReference type="EMBL" id="GGEC01072700">
    <property type="protein sequence ID" value="MBX53184.1"/>
    <property type="molecule type" value="Transcribed_RNA"/>
</dbReference>
<evidence type="ECO:0000313" key="2">
    <source>
        <dbReference type="EMBL" id="MBX53184.1"/>
    </source>
</evidence>
<feature type="compositionally biased region" description="Polar residues" evidence="1">
    <location>
        <begin position="1"/>
        <end position="10"/>
    </location>
</feature>
<feature type="region of interest" description="Disordered" evidence="1">
    <location>
        <begin position="1"/>
        <end position="24"/>
    </location>
</feature>
<evidence type="ECO:0000256" key="1">
    <source>
        <dbReference type="SAM" id="MobiDB-lite"/>
    </source>
</evidence>
<feature type="compositionally biased region" description="Basic and acidic residues" evidence="1">
    <location>
        <begin position="11"/>
        <end position="24"/>
    </location>
</feature>
<sequence>MNLWRTNRNKMFTEKKNHEENFKH</sequence>